<keyword evidence="1" id="KW-0479">Metal-binding</keyword>
<dbReference type="AlphaFoldDB" id="A0A1Y1HRC1"/>
<keyword evidence="3" id="KW-0862">Zinc</keyword>
<dbReference type="Pfam" id="PF01753">
    <property type="entry name" value="zf-MYND"/>
    <property type="match status" value="1"/>
</dbReference>
<dbReference type="EMBL" id="DF236985">
    <property type="protein sequence ID" value="GAQ79709.1"/>
    <property type="molecule type" value="Genomic_DNA"/>
</dbReference>
<name>A0A1Y1HRC1_KLENI</name>
<proteinExistence type="predicted"/>
<dbReference type="OrthoDB" id="3202243at2759"/>
<evidence type="ECO:0000256" key="2">
    <source>
        <dbReference type="ARBA" id="ARBA00022771"/>
    </source>
</evidence>
<evidence type="ECO:0000256" key="3">
    <source>
        <dbReference type="ARBA" id="ARBA00022833"/>
    </source>
</evidence>
<dbReference type="PROSITE" id="PS50865">
    <property type="entry name" value="ZF_MYND_2"/>
    <property type="match status" value="1"/>
</dbReference>
<dbReference type="SUPFAM" id="SSF144232">
    <property type="entry name" value="HIT/MYND zinc finger-like"/>
    <property type="match status" value="1"/>
</dbReference>
<accession>A0A1Y1HRC1</accession>
<gene>
    <name evidence="6" type="ORF">KFL_000360260</name>
</gene>
<protein>
    <recommendedName>
        <fullName evidence="5">MYND-type domain-containing protein</fullName>
    </recommendedName>
</protein>
<evidence type="ECO:0000259" key="5">
    <source>
        <dbReference type="PROSITE" id="PS50865"/>
    </source>
</evidence>
<sequence length="495" mass="56557">MEDFSPQRLRRMGLPEDLRTSGKALFGTRFKPMEISFEEFSSTVKELVQEVGASWKDSSCSAPNDIFISITGWPGLPAGEKIDLGLRSSYEKHHGNINSIRDCQKVMKEHITVICNFEAQLRSEADSAFEKLIPRVRTLDQMQNLEAQQKSGAQLYKRSLREQGSDALADHVSRLIYRPVSAGSGQLQMALTESTEISGEAIERLDRWLPRVYLLANNLTEEEAFDIAIRNLDRATPENLRCTLFKSQDGIEHYLKTRPPQSIYLTSLHRLDQRYVSINCSDDRALPRMLLPRVVECIAKSLKCEPRSVVIIPWAEDQIFAGCCERFDSMQHLARVSTLRDAKGLVELTPYEVYGGVHGLQKWIDHKPVTMYAVPKTDQDIEDFEKAPTVLVLDESFFMLKHCWQCRKEGTALMKCAKCEKARYCSKACQKADWKSGHRDECEARKYSFAHWQDQPGGVITIEKSKETERMFKKAAKQLRESMNMEKVEEKSGVI</sequence>
<evidence type="ECO:0000313" key="7">
    <source>
        <dbReference type="Proteomes" id="UP000054558"/>
    </source>
</evidence>
<evidence type="ECO:0000256" key="4">
    <source>
        <dbReference type="PROSITE-ProRule" id="PRU00134"/>
    </source>
</evidence>
<keyword evidence="2 4" id="KW-0863">Zinc-finger</keyword>
<dbReference type="Proteomes" id="UP000054558">
    <property type="component" value="Unassembled WGS sequence"/>
</dbReference>
<dbReference type="STRING" id="105231.A0A1Y1HRC1"/>
<reference evidence="6 7" key="1">
    <citation type="journal article" date="2014" name="Nat. Commun.">
        <title>Klebsormidium flaccidum genome reveals primary factors for plant terrestrial adaptation.</title>
        <authorList>
            <person name="Hori K."/>
            <person name="Maruyama F."/>
            <person name="Fujisawa T."/>
            <person name="Togashi T."/>
            <person name="Yamamoto N."/>
            <person name="Seo M."/>
            <person name="Sato S."/>
            <person name="Yamada T."/>
            <person name="Mori H."/>
            <person name="Tajima N."/>
            <person name="Moriyama T."/>
            <person name="Ikeuchi M."/>
            <person name="Watanabe M."/>
            <person name="Wada H."/>
            <person name="Kobayashi K."/>
            <person name="Saito M."/>
            <person name="Masuda T."/>
            <person name="Sasaki-Sekimoto Y."/>
            <person name="Mashiguchi K."/>
            <person name="Awai K."/>
            <person name="Shimojima M."/>
            <person name="Masuda S."/>
            <person name="Iwai M."/>
            <person name="Nobusawa T."/>
            <person name="Narise T."/>
            <person name="Kondo S."/>
            <person name="Saito H."/>
            <person name="Sato R."/>
            <person name="Murakawa M."/>
            <person name="Ihara Y."/>
            <person name="Oshima-Yamada Y."/>
            <person name="Ohtaka K."/>
            <person name="Satoh M."/>
            <person name="Sonobe K."/>
            <person name="Ishii M."/>
            <person name="Ohtani R."/>
            <person name="Kanamori-Sato M."/>
            <person name="Honoki R."/>
            <person name="Miyazaki D."/>
            <person name="Mochizuki H."/>
            <person name="Umetsu J."/>
            <person name="Higashi K."/>
            <person name="Shibata D."/>
            <person name="Kamiya Y."/>
            <person name="Sato N."/>
            <person name="Nakamura Y."/>
            <person name="Tabata S."/>
            <person name="Ida S."/>
            <person name="Kurokawa K."/>
            <person name="Ohta H."/>
        </authorList>
    </citation>
    <scope>NUCLEOTIDE SEQUENCE [LARGE SCALE GENOMIC DNA]</scope>
    <source>
        <strain evidence="6 7">NIES-2285</strain>
    </source>
</reference>
<evidence type="ECO:0000313" key="6">
    <source>
        <dbReference type="EMBL" id="GAQ79709.1"/>
    </source>
</evidence>
<dbReference type="Gene3D" id="6.10.140.2220">
    <property type="match status" value="1"/>
</dbReference>
<organism evidence="6 7">
    <name type="scientific">Klebsormidium nitens</name>
    <name type="common">Green alga</name>
    <name type="synonym">Ulothrix nitens</name>
    <dbReference type="NCBI Taxonomy" id="105231"/>
    <lineage>
        <taxon>Eukaryota</taxon>
        <taxon>Viridiplantae</taxon>
        <taxon>Streptophyta</taxon>
        <taxon>Klebsormidiophyceae</taxon>
        <taxon>Klebsormidiales</taxon>
        <taxon>Klebsormidiaceae</taxon>
        <taxon>Klebsormidium</taxon>
    </lineage>
</organism>
<feature type="domain" description="MYND-type" evidence="5">
    <location>
        <begin position="403"/>
        <end position="442"/>
    </location>
</feature>
<evidence type="ECO:0000256" key="1">
    <source>
        <dbReference type="ARBA" id="ARBA00022723"/>
    </source>
</evidence>
<dbReference type="GO" id="GO:0008270">
    <property type="term" value="F:zinc ion binding"/>
    <property type="evidence" value="ECO:0007669"/>
    <property type="project" value="UniProtKB-KW"/>
</dbReference>
<dbReference type="InterPro" id="IPR002893">
    <property type="entry name" value="Znf_MYND"/>
</dbReference>
<keyword evidence="7" id="KW-1185">Reference proteome</keyword>